<dbReference type="PROSITE" id="PS00659">
    <property type="entry name" value="GLYCOSYL_HYDROL_F5"/>
    <property type="match status" value="1"/>
</dbReference>
<name>A0A9P6E1U4_9AGAM</name>
<dbReference type="EC" id="3.2.1.4" evidence="3"/>
<dbReference type="GO" id="GO:0030248">
    <property type="term" value="F:cellulose binding"/>
    <property type="evidence" value="ECO:0007669"/>
    <property type="project" value="InterPro"/>
</dbReference>
<dbReference type="Proteomes" id="UP000886523">
    <property type="component" value="Unassembled WGS sequence"/>
</dbReference>
<feature type="signal peptide" evidence="8">
    <location>
        <begin position="1"/>
        <end position="22"/>
    </location>
</feature>
<dbReference type="SUPFAM" id="SSF57180">
    <property type="entry name" value="Cellulose-binding domain"/>
    <property type="match status" value="1"/>
</dbReference>
<comment type="catalytic activity">
    <reaction evidence="1">
        <text>Endohydrolysis of (1-&gt;4)-beta-D-glucosidic linkages in cellulose, lichenin and cereal beta-D-glucans.</text>
        <dbReference type="EC" id="3.2.1.4"/>
    </reaction>
</comment>
<dbReference type="GO" id="GO:0005576">
    <property type="term" value="C:extracellular region"/>
    <property type="evidence" value="ECO:0007669"/>
    <property type="project" value="InterPro"/>
</dbReference>
<dbReference type="SMART" id="SM00236">
    <property type="entry name" value="fCBD"/>
    <property type="match status" value="1"/>
</dbReference>
<evidence type="ECO:0000256" key="5">
    <source>
        <dbReference type="ARBA" id="ARBA00022801"/>
    </source>
</evidence>
<dbReference type="Gene3D" id="3.20.20.80">
    <property type="entry name" value="Glycosidases"/>
    <property type="match status" value="2"/>
</dbReference>
<dbReference type="PANTHER" id="PTHR34142:SF1">
    <property type="entry name" value="GLYCOSIDE HYDROLASE FAMILY 5 DOMAIN-CONTAINING PROTEIN"/>
    <property type="match status" value="1"/>
</dbReference>
<evidence type="ECO:0000256" key="4">
    <source>
        <dbReference type="ARBA" id="ARBA00022729"/>
    </source>
</evidence>
<dbReference type="InterPro" id="IPR017853">
    <property type="entry name" value="GH"/>
</dbReference>
<keyword evidence="5 7" id="KW-0378">Hydrolase</keyword>
<evidence type="ECO:0000256" key="2">
    <source>
        <dbReference type="ARBA" id="ARBA00005641"/>
    </source>
</evidence>
<feature type="chain" id="PRO_5040161180" description="cellulase" evidence="8">
    <location>
        <begin position="23"/>
        <end position="345"/>
    </location>
</feature>
<evidence type="ECO:0000256" key="6">
    <source>
        <dbReference type="ARBA" id="ARBA00023295"/>
    </source>
</evidence>
<dbReference type="GO" id="GO:0009251">
    <property type="term" value="P:glucan catabolic process"/>
    <property type="evidence" value="ECO:0007669"/>
    <property type="project" value="TreeGrafter"/>
</dbReference>
<accession>A0A9P6E1U4</accession>
<comment type="caution">
    <text evidence="10">The sequence shown here is derived from an EMBL/GenBank/DDBJ whole genome shotgun (WGS) entry which is preliminary data.</text>
</comment>
<dbReference type="GO" id="GO:0008810">
    <property type="term" value="F:cellulase activity"/>
    <property type="evidence" value="ECO:0007669"/>
    <property type="project" value="UniProtKB-EC"/>
</dbReference>
<organism evidence="10 11">
    <name type="scientific">Hydnum rufescens UP504</name>
    <dbReference type="NCBI Taxonomy" id="1448309"/>
    <lineage>
        <taxon>Eukaryota</taxon>
        <taxon>Fungi</taxon>
        <taxon>Dikarya</taxon>
        <taxon>Basidiomycota</taxon>
        <taxon>Agaricomycotina</taxon>
        <taxon>Agaricomycetes</taxon>
        <taxon>Cantharellales</taxon>
        <taxon>Hydnaceae</taxon>
        <taxon>Hydnum</taxon>
    </lineage>
</organism>
<keyword evidence="6 7" id="KW-0326">Glycosidase</keyword>
<protein>
    <recommendedName>
        <fullName evidence="3">cellulase</fullName>
        <ecNumber evidence="3">3.2.1.4</ecNumber>
    </recommendedName>
</protein>
<dbReference type="InterPro" id="IPR018087">
    <property type="entry name" value="Glyco_hydro_5_CS"/>
</dbReference>
<sequence>MSRLSLLYAFGAAILGRHVVHGVAVWNQCGGIGYAGSTTCDGGTTCVFFNSCQPSSATVTSSTPRKTNTGANSVTCSGSLTKFKYFGVNEAGAEFSGYSWPGTLGTDYIWPSPSSIDYFVGKGFNTFRVPFLMERISPPSTGLTGPFDSTYLSGLKTKTDSKIIFDVMNEPHDIASTTVFQLNQAAINGIRASGATSQLILVEGTAYTGAWSWTTGSGNSDVFGSISDPHNNVAIEMHQYLDSDSSGTSDSCVSSTIGSERLAAATAWLKSHGLKGFLGETGGGSNDVCIAAIQGALCSMQQSGVWIGALWWAAGPWWGSYFQSIEPPSGPAISRILPEALIPFL</sequence>
<dbReference type="OrthoDB" id="5823761at2759"/>
<dbReference type="PANTHER" id="PTHR34142">
    <property type="entry name" value="ENDO-BETA-1,4-GLUCANASE A"/>
    <property type="match status" value="1"/>
</dbReference>
<evidence type="ECO:0000259" key="9">
    <source>
        <dbReference type="PROSITE" id="PS51164"/>
    </source>
</evidence>
<evidence type="ECO:0000313" key="10">
    <source>
        <dbReference type="EMBL" id="KAF9519115.1"/>
    </source>
</evidence>
<keyword evidence="11" id="KW-1185">Reference proteome</keyword>
<dbReference type="SUPFAM" id="SSF51445">
    <property type="entry name" value="(Trans)glycosidases"/>
    <property type="match status" value="1"/>
</dbReference>
<comment type="similarity">
    <text evidence="2 7">Belongs to the glycosyl hydrolase 5 (cellulase A) family.</text>
</comment>
<proteinExistence type="inferred from homology"/>
<evidence type="ECO:0000256" key="7">
    <source>
        <dbReference type="RuleBase" id="RU361153"/>
    </source>
</evidence>
<evidence type="ECO:0000256" key="8">
    <source>
        <dbReference type="SAM" id="SignalP"/>
    </source>
</evidence>
<dbReference type="EMBL" id="MU128920">
    <property type="protein sequence ID" value="KAF9519115.1"/>
    <property type="molecule type" value="Genomic_DNA"/>
</dbReference>
<feature type="domain" description="CBM1" evidence="9">
    <location>
        <begin position="21"/>
        <end position="58"/>
    </location>
</feature>
<gene>
    <name evidence="10" type="ORF">BS47DRAFT_1370895</name>
</gene>
<dbReference type="Pfam" id="PF00150">
    <property type="entry name" value="Cellulase"/>
    <property type="match status" value="1"/>
</dbReference>
<evidence type="ECO:0000256" key="1">
    <source>
        <dbReference type="ARBA" id="ARBA00000966"/>
    </source>
</evidence>
<dbReference type="Pfam" id="PF00734">
    <property type="entry name" value="CBM_1"/>
    <property type="match status" value="1"/>
</dbReference>
<evidence type="ECO:0000313" key="11">
    <source>
        <dbReference type="Proteomes" id="UP000886523"/>
    </source>
</evidence>
<dbReference type="InterPro" id="IPR001547">
    <property type="entry name" value="Glyco_hydro_5"/>
</dbReference>
<evidence type="ECO:0000256" key="3">
    <source>
        <dbReference type="ARBA" id="ARBA00012601"/>
    </source>
</evidence>
<dbReference type="PROSITE" id="PS51164">
    <property type="entry name" value="CBM1_2"/>
    <property type="match status" value="1"/>
</dbReference>
<dbReference type="InterPro" id="IPR035971">
    <property type="entry name" value="CBD_sf"/>
</dbReference>
<dbReference type="InterPro" id="IPR000254">
    <property type="entry name" value="CBD"/>
</dbReference>
<reference evidence="10" key="1">
    <citation type="journal article" date="2020" name="Nat. Commun.">
        <title>Large-scale genome sequencing of mycorrhizal fungi provides insights into the early evolution of symbiotic traits.</title>
        <authorList>
            <person name="Miyauchi S."/>
            <person name="Kiss E."/>
            <person name="Kuo A."/>
            <person name="Drula E."/>
            <person name="Kohler A."/>
            <person name="Sanchez-Garcia M."/>
            <person name="Morin E."/>
            <person name="Andreopoulos B."/>
            <person name="Barry K.W."/>
            <person name="Bonito G."/>
            <person name="Buee M."/>
            <person name="Carver A."/>
            <person name="Chen C."/>
            <person name="Cichocki N."/>
            <person name="Clum A."/>
            <person name="Culley D."/>
            <person name="Crous P.W."/>
            <person name="Fauchery L."/>
            <person name="Girlanda M."/>
            <person name="Hayes R.D."/>
            <person name="Keri Z."/>
            <person name="LaButti K."/>
            <person name="Lipzen A."/>
            <person name="Lombard V."/>
            <person name="Magnuson J."/>
            <person name="Maillard F."/>
            <person name="Murat C."/>
            <person name="Nolan M."/>
            <person name="Ohm R.A."/>
            <person name="Pangilinan J."/>
            <person name="Pereira M.F."/>
            <person name="Perotto S."/>
            <person name="Peter M."/>
            <person name="Pfister S."/>
            <person name="Riley R."/>
            <person name="Sitrit Y."/>
            <person name="Stielow J.B."/>
            <person name="Szollosi G."/>
            <person name="Zifcakova L."/>
            <person name="Stursova M."/>
            <person name="Spatafora J.W."/>
            <person name="Tedersoo L."/>
            <person name="Vaario L.M."/>
            <person name="Yamada A."/>
            <person name="Yan M."/>
            <person name="Wang P."/>
            <person name="Xu J."/>
            <person name="Bruns T."/>
            <person name="Baldrian P."/>
            <person name="Vilgalys R."/>
            <person name="Dunand C."/>
            <person name="Henrissat B."/>
            <person name="Grigoriev I.V."/>
            <person name="Hibbett D."/>
            <person name="Nagy L.G."/>
            <person name="Martin F.M."/>
        </authorList>
    </citation>
    <scope>NUCLEOTIDE SEQUENCE</scope>
    <source>
        <strain evidence="10">UP504</strain>
    </source>
</reference>
<keyword evidence="4 8" id="KW-0732">Signal</keyword>
<dbReference type="AlphaFoldDB" id="A0A9P6E1U4"/>